<dbReference type="EMBL" id="KN823014">
    <property type="protein sequence ID" value="KIO27129.1"/>
    <property type="molecule type" value="Genomic_DNA"/>
</dbReference>
<organism evidence="3 4">
    <name type="scientific">Tulasnella calospora MUT 4182</name>
    <dbReference type="NCBI Taxonomy" id="1051891"/>
    <lineage>
        <taxon>Eukaryota</taxon>
        <taxon>Fungi</taxon>
        <taxon>Dikarya</taxon>
        <taxon>Basidiomycota</taxon>
        <taxon>Agaricomycotina</taxon>
        <taxon>Agaricomycetes</taxon>
        <taxon>Cantharellales</taxon>
        <taxon>Tulasnellaceae</taxon>
        <taxon>Tulasnella</taxon>
    </lineage>
</organism>
<dbReference type="PROSITE" id="PS50048">
    <property type="entry name" value="ZN2_CY6_FUNGAL_2"/>
    <property type="match status" value="1"/>
</dbReference>
<dbReference type="CDD" id="cd12148">
    <property type="entry name" value="fungal_TF_MHR"/>
    <property type="match status" value="1"/>
</dbReference>
<sequence length="840" mass="92432">MPPNRTAPPESSVGPIRHPKGISRVNKNQATACASCRSRRVKCDRKKPQPGEPSTSTPPCSECYQRGFQCVDEIRDVKQPKMLRRGRKIQELERIFGVPQNERWSVSPEPTLERYAPPPPSAVPMLEMPFFNSKFYRRFHVQRPIVDPVEFVERFQRHINQGVPLGIFGELIAKLLATWAASYGVNVRGEEEPHDGLQGVERRRAATNIMVHELLATIDRHAVMRSISWDGVRALLLLIPLTEEVQSDADRATMYQSTVLQVYSLSTMSDSLQRNETGGQVDQMVRARIFWYGHVHEGLTNGLKGKKLIFDQDDVDAFKSPLSVRDYSTALAKSPVTSSLTFQFATAPIRLSAACRLVNATLTGPKADRAETVDRLAMDRVWTALAACWDEFENLRSLGGTAAMQNEETDRFISGWQIFIFEALNVVRERLQDRISRIRNSRIVPTDGGSPSHKLTDLEHLHDIAESRCQDVLPQVMELIRRHVGTAFFEYDASLCRDGVYYAGERIAGEPNSGNDVHICLKALSQMRWAYSKSTQRTEKLKSIWQNRQAAVAPLPPAPGRTPPSSHPILPPRSHPVPVPPSGGTAGPIFDPLDVDGPPPFNNTSYPVPGADNVRHIPGSAASFPPALELMYHHPSGSSYNGPSQANPSLSGPAGIHHHAIALPALVKPDPAALDYSYGPASQVHSLDPLPLPRLQNSVKPGPPSPTSPLTMSFAQSSYSTQPQMQPSYGYGSSSIPQRGYIDSAMGSYYTNPGVSDTINLEYFPEVLHFDATPLEPQDMRPSLARTVTSASGHLQISSQTGTPPHYSSGVDIPYDPSLNSTSAHPPASSVPSGHSFYPS</sequence>
<evidence type="ECO:0000313" key="3">
    <source>
        <dbReference type="EMBL" id="KIO27129.1"/>
    </source>
</evidence>
<dbReference type="STRING" id="1051891.A0A0C3QKW1"/>
<dbReference type="SMART" id="SM00066">
    <property type="entry name" value="GAL4"/>
    <property type="match status" value="1"/>
</dbReference>
<reference evidence="3 4" key="1">
    <citation type="submission" date="2014-04" db="EMBL/GenBank/DDBJ databases">
        <authorList>
            <consortium name="DOE Joint Genome Institute"/>
            <person name="Kuo A."/>
            <person name="Girlanda M."/>
            <person name="Perotto S."/>
            <person name="Kohler A."/>
            <person name="Nagy L.G."/>
            <person name="Floudas D."/>
            <person name="Copeland A."/>
            <person name="Barry K.W."/>
            <person name="Cichocki N."/>
            <person name="Veneault-Fourrey C."/>
            <person name="LaButti K."/>
            <person name="Lindquist E.A."/>
            <person name="Lipzen A."/>
            <person name="Lundell T."/>
            <person name="Morin E."/>
            <person name="Murat C."/>
            <person name="Sun H."/>
            <person name="Tunlid A."/>
            <person name="Henrissat B."/>
            <person name="Grigoriev I.V."/>
            <person name="Hibbett D.S."/>
            <person name="Martin F."/>
            <person name="Nordberg H.P."/>
            <person name="Cantor M.N."/>
            <person name="Hua S.X."/>
        </authorList>
    </citation>
    <scope>NUCLEOTIDE SEQUENCE [LARGE SCALE GENOMIC DNA]</scope>
    <source>
        <strain evidence="3 4">MUT 4182</strain>
    </source>
</reference>
<protein>
    <recommendedName>
        <fullName evidence="2">Zn(2)-C6 fungal-type domain-containing protein</fullName>
    </recommendedName>
</protein>
<dbReference type="SUPFAM" id="SSF57701">
    <property type="entry name" value="Zn2/Cys6 DNA-binding domain"/>
    <property type="match status" value="1"/>
</dbReference>
<dbReference type="Gene3D" id="4.10.240.10">
    <property type="entry name" value="Zn(2)-C6 fungal-type DNA-binding domain"/>
    <property type="match status" value="1"/>
</dbReference>
<dbReference type="GO" id="GO:0000981">
    <property type="term" value="F:DNA-binding transcription factor activity, RNA polymerase II-specific"/>
    <property type="evidence" value="ECO:0007669"/>
    <property type="project" value="InterPro"/>
</dbReference>
<gene>
    <name evidence="3" type="ORF">M407DRAFT_233617</name>
</gene>
<dbReference type="Proteomes" id="UP000054248">
    <property type="component" value="Unassembled WGS sequence"/>
</dbReference>
<proteinExistence type="predicted"/>
<dbReference type="OrthoDB" id="3263880at2759"/>
<dbReference type="InterPro" id="IPR036864">
    <property type="entry name" value="Zn2-C6_fun-type_DNA-bd_sf"/>
</dbReference>
<evidence type="ECO:0000259" key="2">
    <source>
        <dbReference type="PROSITE" id="PS50048"/>
    </source>
</evidence>
<feature type="domain" description="Zn(2)-C6 fungal-type" evidence="2">
    <location>
        <begin position="32"/>
        <end position="72"/>
    </location>
</feature>
<accession>A0A0C3QKW1</accession>
<evidence type="ECO:0000313" key="4">
    <source>
        <dbReference type="Proteomes" id="UP000054248"/>
    </source>
</evidence>
<reference evidence="4" key="2">
    <citation type="submission" date="2015-01" db="EMBL/GenBank/DDBJ databases">
        <title>Evolutionary Origins and Diversification of the Mycorrhizal Mutualists.</title>
        <authorList>
            <consortium name="DOE Joint Genome Institute"/>
            <consortium name="Mycorrhizal Genomics Consortium"/>
            <person name="Kohler A."/>
            <person name="Kuo A."/>
            <person name="Nagy L.G."/>
            <person name="Floudas D."/>
            <person name="Copeland A."/>
            <person name="Barry K.W."/>
            <person name="Cichocki N."/>
            <person name="Veneault-Fourrey C."/>
            <person name="LaButti K."/>
            <person name="Lindquist E.A."/>
            <person name="Lipzen A."/>
            <person name="Lundell T."/>
            <person name="Morin E."/>
            <person name="Murat C."/>
            <person name="Riley R."/>
            <person name="Ohm R."/>
            <person name="Sun H."/>
            <person name="Tunlid A."/>
            <person name="Henrissat B."/>
            <person name="Grigoriev I.V."/>
            <person name="Hibbett D.S."/>
            <person name="Martin F."/>
        </authorList>
    </citation>
    <scope>NUCLEOTIDE SEQUENCE [LARGE SCALE GENOMIC DNA]</scope>
    <source>
        <strain evidence="4">MUT 4182</strain>
    </source>
</reference>
<dbReference type="AlphaFoldDB" id="A0A0C3QKW1"/>
<dbReference type="InterPro" id="IPR001138">
    <property type="entry name" value="Zn2Cys6_DnaBD"/>
</dbReference>
<dbReference type="GO" id="GO:0008270">
    <property type="term" value="F:zinc ion binding"/>
    <property type="evidence" value="ECO:0007669"/>
    <property type="project" value="InterPro"/>
</dbReference>
<evidence type="ECO:0000256" key="1">
    <source>
        <dbReference type="SAM" id="MobiDB-lite"/>
    </source>
</evidence>
<feature type="region of interest" description="Disordered" evidence="1">
    <location>
        <begin position="1"/>
        <end position="59"/>
    </location>
</feature>
<keyword evidence="4" id="KW-1185">Reference proteome</keyword>
<feature type="region of interest" description="Disordered" evidence="1">
    <location>
        <begin position="553"/>
        <end position="586"/>
    </location>
</feature>
<dbReference type="HOGENOM" id="CLU_338647_0_0_1"/>
<dbReference type="Pfam" id="PF00172">
    <property type="entry name" value="Zn_clus"/>
    <property type="match status" value="1"/>
</dbReference>
<feature type="compositionally biased region" description="Pro residues" evidence="1">
    <location>
        <begin position="554"/>
        <end position="581"/>
    </location>
</feature>
<dbReference type="CDD" id="cd00067">
    <property type="entry name" value="GAL4"/>
    <property type="match status" value="1"/>
</dbReference>
<feature type="compositionally biased region" description="Polar residues" evidence="1">
    <location>
        <begin position="786"/>
        <end position="803"/>
    </location>
</feature>
<feature type="region of interest" description="Disordered" evidence="1">
    <location>
        <begin position="784"/>
        <end position="840"/>
    </location>
</feature>
<name>A0A0C3QKW1_9AGAM</name>